<accession>A0ABT5IA39</accession>
<gene>
    <name evidence="2" type="ORF">PQU94_01210</name>
</gene>
<dbReference type="InterPro" id="IPR011990">
    <property type="entry name" value="TPR-like_helical_dom_sf"/>
</dbReference>
<evidence type="ECO:0000256" key="1">
    <source>
        <dbReference type="SAM" id="SignalP"/>
    </source>
</evidence>
<organism evidence="2 3">
    <name type="scientific">Asticcacaulis currens</name>
    <dbReference type="NCBI Taxonomy" id="2984210"/>
    <lineage>
        <taxon>Bacteria</taxon>
        <taxon>Pseudomonadati</taxon>
        <taxon>Pseudomonadota</taxon>
        <taxon>Alphaproteobacteria</taxon>
        <taxon>Caulobacterales</taxon>
        <taxon>Caulobacteraceae</taxon>
        <taxon>Asticcacaulis</taxon>
    </lineage>
</organism>
<dbReference type="Gene3D" id="1.25.40.10">
    <property type="entry name" value="Tetratricopeptide repeat domain"/>
    <property type="match status" value="1"/>
</dbReference>
<comment type="caution">
    <text evidence="2">The sequence shown here is derived from an EMBL/GenBank/DDBJ whole genome shotgun (WGS) entry which is preliminary data.</text>
</comment>
<name>A0ABT5IA39_9CAUL</name>
<evidence type="ECO:0008006" key="4">
    <source>
        <dbReference type="Google" id="ProtNLM"/>
    </source>
</evidence>
<dbReference type="EMBL" id="JAQQKW010000001">
    <property type="protein sequence ID" value="MDC7692892.1"/>
    <property type="molecule type" value="Genomic_DNA"/>
</dbReference>
<reference evidence="2 3" key="1">
    <citation type="submission" date="2023-01" db="EMBL/GenBank/DDBJ databases">
        <title>Novel species of the genus Asticcacaulis isolated from rivers.</title>
        <authorList>
            <person name="Lu H."/>
        </authorList>
    </citation>
    <scope>NUCLEOTIDE SEQUENCE [LARGE SCALE GENOMIC DNA]</scope>
    <source>
        <strain evidence="2 3">DXS10W</strain>
    </source>
</reference>
<feature type="chain" id="PRO_5045093208" description="DUF1570 domain-containing protein" evidence="1">
    <location>
        <begin position="30"/>
        <end position="517"/>
    </location>
</feature>
<proteinExistence type="predicted"/>
<evidence type="ECO:0000313" key="3">
    <source>
        <dbReference type="Proteomes" id="UP001216595"/>
    </source>
</evidence>
<dbReference type="Proteomes" id="UP001216595">
    <property type="component" value="Unassembled WGS sequence"/>
</dbReference>
<evidence type="ECO:0000313" key="2">
    <source>
        <dbReference type="EMBL" id="MDC7692892.1"/>
    </source>
</evidence>
<keyword evidence="3" id="KW-1185">Reference proteome</keyword>
<keyword evidence="1" id="KW-0732">Signal</keyword>
<dbReference type="RefSeq" id="WP_272739677.1">
    <property type="nucleotide sequence ID" value="NZ_JAQQKW010000001.1"/>
</dbReference>
<feature type="signal peptide" evidence="1">
    <location>
        <begin position="1"/>
        <end position="29"/>
    </location>
</feature>
<protein>
    <recommendedName>
        <fullName evidence="4">DUF1570 domain-containing protein</fullName>
    </recommendedName>
</protein>
<sequence>MIFATFLRKAASGLLSLGLACLLAVPVRAETWIRAESDNFSIYSTAPEKTTREYIKKLEVFRNLTNLLLGSSDSGPKVRFEVYLLQNSDDLQRVRPSFSKRVAGVYFNCGEGSSAYGTVSNDGDSVAEEDEGLIVLFHEYSHYIMFQHAKSYYPAWYVEGFADYLATAYPANGKITLGEPSKMRGSTLSADRWIGFDKVLKPSFGFAGDKSNDAWEVESFYAQSWLLAHYMLSDPKRARDLNTYFAEVGKGADPVASFEAATGLKVNQLESTLQRYRQQLSFLTVPVPSYPDSRIKVTKLNSATSSYLLDRSLLTTCMQPDQGRVVLSRLEKAKGGFVDDIDYQFALTRAHLLYGNAQDAEAIVGPVVLKHPESLEANYLMGRVYQKMAQTASEQERNDLIEASQGFFIAAYENNRLSAPNLYYLARSYENRPDFPDANVLNAATGAHVLAPAVKEYAIFAAQVNLAKGNRSEAITLLTPFVGNPHDRKSAERFQKAIDAIKDGKSAKDVMQALKED</sequence>